<protein>
    <recommendedName>
        <fullName evidence="3">Cthe-2314-like HEPN domain-containing protein</fullName>
    </recommendedName>
</protein>
<organism evidence="1 2">
    <name type="scientific">Pseudoalteromonas caenipelagi</name>
    <dbReference type="NCBI Taxonomy" id="2726988"/>
    <lineage>
        <taxon>Bacteria</taxon>
        <taxon>Pseudomonadati</taxon>
        <taxon>Pseudomonadota</taxon>
        <taxon>Gammaproteobacteria</taxon>
        <taxon>Alteromonadales</taxon>
        <taxon>Pseudoalteromonadaceae</taxon>
        <taxon>Pseudoalteromonas</taxon>
    </lineage>
</organism>
<dbReference type="AlphaFoldDB" id="A0A849VHW4"/>
<proteinExistence type="predicted"/>
<dbReference type="Proteomes" id="UP000586305">
    <property type="component" value="Unassembled WGS sequence"/>
</dbReference>
<evidence type="ECO:0000313" key="1">
    <source>
        <dbReference type="EMBL" id="NOU52410.1"/>
    </source>
</evidence>
<dbReference type="RefSeq" id="WP_171627469.1">
    <property type="nucleotide sequence ID" value="NZ_JABBPG010000009.1"/>
</dbReference>
<dbReference type="EMBL" id="JABBPG010000009">
    <property type="protein sequence ID" value="NOU52410.1"/>
    <property type="molecule type" value="Genomic_DNA"/>
</dbReference>
<sequence length="241" mass="28029">MESWNNKTLIQYAQDKQSEENIFKLKRAISSITETYHLCIYHYHTLDDLIDEHLRQNPTASSAFRSRFSIDPDVNNKDYEFTLGCRANIIAIVRTLHSLSDILGFVIYLGLSLNHDSRTRLEESKIYLSTVKNKLEVLPKYSELLLLVKQLTSPSDYQYLNRLCNQTKHSIIVRPESHFDLKEQGKERYKFIFEAVEKRAGVNDKFPEVSAIPFLKREFKRQNDIVISILHCLDKIASGAT</sequence>
<comment type="caution">
    <text evidence="1">The sequence shown here is derived from an EMBL/GenBank/DDBJ whole genome shotgun (WGS) entry which is preliminary data.</text>
</comment>
<evidence type="ECO:0000313" key="2">
    <source>
        <dbReference type="Proteomes" id="UP000586305"/>
    </source>
</evidence>
<evidence type="ECO:0008006" key="3">
    <source>
        <dbReference type="Google" id="ProtNLM"/>
    </source>
</evidence>
<accession>A0A849VHW4</accession>
<reference evidence="1 2" key="1">
    <citation type="submission" date="2020-04" db="EMBL/GenBank/DDBJ databases">
        <title>Pseudoalteromonas caenipelagi sp. nov., isolated from a tidal flat.</title>
        <authorList>
            <person name="Park S."/>
            <person name="Yoon J.-H."/>
        </authorList>
    </citation>
    <scope>NUCLEOTIDE SEQUENCE [LARGE SCALE GENOMIC DNA]</scope>
    <source>
        <strain evidence="1 2">JBTF-M23</strain>
    </source>
</reference>
<keyword evidence="2" id="KW-1185">Reference proteome</keyword>
<gene>
    <name evidence="1" type="ORF">HG263_17955</name>
</gene>
<name>A0A849VHW4_9GAMM</name>